<organism evidence="5 6">
    <name type="scientific">Marimonas arenosa</name>
    <dbReference type="NCBI Taxonomy" id="1795305"/>
    <lineage>
        <taxon>Bacteria</taxon>
        <taxon>Pseudomonadati</taxon>
        <taxon>Pseudomonadota</taxon>
        <taxon>Alphaproteobacteria</taxon>
        <taxon>Rhodobacterales</taxon>
        <taxon>Paracoccaceae</taxon>
        <taxon>Marimonas</taxon>
    </lineage>
</organism>
<dbReference type="AlphaFoldDB" id="A0AAE3WFI3"/>
<dbReference type="Pfam" id="PF00043">
    <property type="entry name" value="GST_C"/>
    <property type="match status" value="1"/>
</dbReference>
<protein>
    <recommendedName>
        <fullName evidence="1">glutathione transferase</fullName>
        <ecNumber evidence="1">2.5.1.18</ecNumber>
    </recommendedName>
</protein>
<dbReference type="InterPro" id="IPR036282">
    <property type="entry name" value="Glutathione-S-Trfase_C_sf"/>
</dbReference>
<dbReference type="InterPro" id="IPR004046">
    <property type="entry name" value="GST_C"/>
</dbReference>
<dbReference type="PANTHER" id="PTHR43900">
    <property type="entry name" value="GLUTATHIONE S-TRANSFERASE RHO"/>
    <property type="match status" value="1"/>
</dbReference>
<evidence type="ECO:0000256" key="1">
    <source>
        <dbReference type="ARBA" id="ARBA00012452"/>
    </source>
</evidence>
<dbReference type="Pfam" id="PF13417">
    <property type="entry name" value="GST_N_3"/>
    <property type="match status" value="1"/>
</dbReference>
<keyword evidence="2" id="KW-0808">Transferase</keyword>
<dbReference type="SFLD" id="SFLDS00019">
    <property type="entry name" value="Glutathione_Transferase_(cytos"/>
    <property type="match status" value="1"/>
</dbReference>
<dbReference type="RefSeq" id="WP_306736012.1">
    <property type="nucleotide sequence ID" value="NZ_JANHAX010000003.1"/>
</dbReference>
<dbReference type="PANTHER" id="PTHR43900:SF3">
    <property type="entry name" value="GLUTATHIONE S-TRANSFERASE RHO"/>
    <property type="match status" value="1"/>
</dbReference>
<dbReference type="GO" id="GO:0005737">
    <property type="term" value="C:cytoplasm"/>
    <property type="evidence" value="ECO:0007669"/>
    <property type="project" value="TreeGrafter"/>
</dbReference>
<dbReference type="PROSITE" id="PS50404">
    <property type="entry name" value="GST_NTER"/>
    <property type="match status" value="1"/>
</dbReference>
<evidence type="ECO:0000259" key="3">
    <source>
        <dbReference type="PROSITE" id="PS50404"/>
    </source>
</evidence>
<keyword evidence="6" id="KW-1185">Reference proteome</keyword>
<proteinExistence type="predicted"/>
<evidence type="ECO:0000313" key="6">
    <source>
        <dbReference type="Proteomes" id="UP001226762"/>
    </source>
</evidence>
<dbReference type="PROSITE" id="PS50405">
    <property type="entry name" value="GST_CTER"/>
    <property type="match status" value="1"/>
</dbReference>
<feature type="domain" description="GST C-terminal" evidence="4">
    <location>
        <begin position="85"/>
        <end position="215"/>
    </location>
</feature>
<dbReference type="InterPro" id="IPR010987">
    <property type="entry name" value="Glutathione-S-Trfase_C-like"/>
</dbReference>
<dbReference type="SUPFAM" id="SSF52833">
    <property type="entry name" value="Thioredoxin-like"/>
    <property type="match status" value="1"/>
</dbReference>
<dbReference type="InterPro" id="IPR040079">
    <property type="entry name" value="Glutathione_S-Trfase"/>
</dbReference>
<comment type="caution">
    <text evidence="5">The sequence shown here is derived from an EMBL/GenBank/DDBJ whole genome shotgun (WGS) entry which is preliminary data.</text>
</comment>
<accession>A0AAE3WFI3</accession>
<dbReference type="GO" id="GO:0004364">
    <property type="term" value="F:glutathione transferase activity"/>
    <property type="evidence" value="ECO:0007669"/>
    <property type="project" value="UniProtKB-EC"/>
</dbReference>
<reference evidence="5" key="1">
    <citation type="submission" date="2022-07" db="EMBL/GenBank/DDBJ databases">
        <authorList>
            <person name="Otstavnykh N."/>
            <person name="Isaeva M."/>
            <person name="Bystritskaya E."/>
        </authorList>
    </citation>
    <scope>NUCLEOTIDE SEQUENCE</scope>
    <source>
        <strain evidence="5">KCTC 52189</strain>
    </source>
</reference>
<dbReference type="GO" id="GO:0043295">
    <property type="term" value="F:glutathione binding"/>
    <property type="evidence" value="ECO:0007669"/>
    <property type="project" value="TreeGrafter"/>
</dbReference>
<dbReference type="SUPFAM" id="SSF47616">
    <property type="entry name" value="GST C-terminal domain-like"/>
    <property type="match status" value="1"/>
</dbReference>
<evidence type="ECO:0000256" key="2">
    <source>
        <dbReference type="ARBA" id="ARBA00022679"/>
    </source>
</evidence>
<dbReference type="EC" id="2.5.1.18" evidence="1"/>
<gene>
    <name evidence="5" type="ORF">NO357_12615</name>
</gene>
<dbReference type="Gene3D" id="1.20.1050.10">
    <property type="match status" value="1"/>
</dbReference>
<dbReference type="InterPro" id="IPR004045">
    <property type="entry name" value="Glutathione_S-Trfase_N"/>
</dbReference>
<name>A0AAE3WFI3_9RHOB</name>
<dbReference type="InterPro" id="IPR036249">
    <property type="entry name" value="Thioredoxin-like_sf"/>
</dbReference>
<feature type="domain" description="GST N-terminal" evidence="3">
    <location>
        <begin position="3"/>
        <end position="80"/>
    </location>
</feature>
<sequence>MPGRPLLTGYRFSVYTRAARIAFAEKGVGFDYQEYDPFAEGAEGPPHPFGRVPVLRHGRFEVYETAAITAYIDAAFDGPALMPADVEAMARAVQVIGIVDAYAYWPLVRQVYSHAVFRPAMGEPASDAVLVEGLAAAPRMLAAFEAVAAEGLVLGAAFGRADCHLAPMIAAFASAPQGAEMLAEYPALSTWWRRIAARDSLRQTARPLPNGAAGR</sequence>
<dbReference type="EMBL" id="JANHAX010000003">
    <property type="protein sequence ID" value="MDQ2090745.1"/>
    <property type="molecule type" value="Genomic_DNA"/>
</dbReference>
<evidence type="ECO:0000259" key="4">
    <source>
        <dbReference type="PROSITE" id="PS50405"/>
    </source>
</evidence>
<reference evidence="5" key="2">
    <citation type="submission" date="2023-02" db="EMBL/GenBank/DDBJ databases">
        <title>'Rhodoalgimonas zhirmunskyi' gen. nov., isolated from a red alga.</title>
        <authorList>
            <person name="Nedashkovskaya O.I."/>
            <person name="Otstavnykh N.Y."/>
            <person name="Bystritskaya E.P."/>
            <person name="Balabanova L.A."/>
            <person name="Isaeva M.P."/>
        </authorList>
    </citation>
    <scope>NUCLEOTIDE SEQUENCE</scope>
    <source>
        <strain evidence="5">KCTC 52189</strain>
    </source>
</reference>
<evidence type="ECO:0000313" key="5">
    <source>
        <dbReference type="EMBL" id="MDQ2090745.1"/>
    </source>
</evidence>
<dbReference type="Proteomes" id="UP001226762">
    <property type="component" value="Unassembled WGS sequence"/>
</dbReference>
<dbReference type="Gene3D" id="3.40.30.10">
    <property type="entry name" value="Glutaredoxin"/>
    <property type="match status" value="1"/>
</dbReference>
<dbReference type="CDD" id="cd00299">
    <property type="entry name" value="GST_C_family"/>
    <property type="match status" value="1"/>
</dbReference>